<name>A0A6J5N0U3_9CAUD</name>
<gene>
    <name evidence="1" type="ORF">UFOVP601_43</name>
</gene>
<dbReference type="EMBL" id="LR796569">
    <property type="protein sequence ID" value="CAB4151937.1"/>
    <property type="molecule type" value="Genomic_DNA"/>
</dbReference>
<reference evidence="1" key="1">
    <citation type="submission" date="2020-04" db="EMBL/GenBank/DDBJ databases">
        <authorList>
            <person name="Chiriac C."/>
            <person name="Salcher M."/>
            <person name="Ghai R."/>
            <person name="Kavagutti S V."/>
        </authorList>
    </citation>
    <scope>NUCLEOTIDE SEQUENCE</scope>
</reference>
<protein>
    <submittedName>
        <fullName evidence="1">Uncharacterized protein</fullName>
    </submittedName>
</protein>
<organism evidence="1">
    <name type="scientific">uncultured Caudovirales phage</name>
    <dbReference type="NCBI Taxonomy" id="2100421"/>
    <lineage>
        <taxon>Viruses</taxon>
        <taxon>Duplodnaviria</taxon>
        <taxon>Heunggongvirae</taxon>
        <taxon>Uroviricota</taxon>
        <taxon>Caudoviricetes</taxon>
        <taxon>Peduoviridae</taxon>
        <taxon>Maltschvirus</taxon>
        <taxon>Maltschvirus maltsch</taxon>
    </lineage>
</organism>
<evidence type="ECO:0000313" key="1">
    <source>
        <dbReference type="EMBL" id="CAB4151937.1"/>
    </source>
</evidence>
<sequence>MATLIDYAQHGIKLAQLLRQFDDHCLRGNLPQAHEVSLDIITESRLLSLSVIQMMEQQQANELRRKA</sequence>
<accession>A0A6J5N0U3</accession>
<proteinExistence type="predicted"/>